<protein>
    <submittedName>
        <fullName evidence="1">Uncharacterized WD repeat-containing protein slr0143</fullName>
    </submittedName>
</protein>
<organism evidence="1 2">
    <name type="scientific">Geodia barretti</name>
    <name type="common">Barrett's horny sponge</name>
    <dbReference type="NCBI Taxonomy" id="519541"/>
    <lineage>
        <taxon>Eukaryota</taxon>
        <taxon>Metazoa</taxon>
        <taxon>Porifera</taxon>
        <taxon>Demospongiae</taxon>
        <taxon>Heteroscleromorpha</taxon>
        <taxon>Tetractinellida</taxon>
        <taxon>Astrophorina</taxon>
        <taxon>Geodiidae</taxon>
        <taxon>Geodia</taxon>
    </lineage>
</organism>
<dbReference type="EMBL" id="CASHTH010003283">
    <property type="protein sequence ID" value="CAI8042774.1"/>
    <property type="molecule type" value="Genomic_DNA"/>
</dbReference>
<sequence length="282" mass="32369">MKTFGTYGPVNPEENYVVSRAVELADFINRVKQGRYIVIFAPRQTGKTTFFQWALEALTVDTAETYFPIELNFEVYENYSAPDFYNSLYRRIGREIARVFQKRGIAPSEALRQLLENTKLTDHVAMMEFFEQLGELLGDEKLILIIDEFDGIPRDAVSGFLRSLRNIYVHGSMRKCPYSLGVVGVKSIAQLNLDRSISPFNIQDEFTLPNFTLEQVRALLAQYTDEVGQAFAPEVVESIHRQTAGQPFLVNRFAQILTEEMDIPKKRTDYNRTLPKGTRRNS</sequence>
<proteinExistence type="predicted"/>
<dbReference type="Pfam" id="PF14516">
    <property type="entry name" value="AAA_35"/>
    <property type="match status" value="1"/>
</dbReference>
<dbReference type="InterPro" id="IPR027417">
    <property type="entry name" value="P-loop_NTPase"/>
</dbReference>
<keyword evidence="2" id="KW-1185">Reference proteome</keyword>
<name>A0AA35X3I1_GEOBA</name>
<dbReference type="PANTHER" id="PTHR34301">
    <property type="entry name" value="DNA-BINDING PROTEIN-RELATED"/>
    <property type="match status" value="1"/>
</dbReference>
<evidence type="ECO:0000313" key="1">
    <source>
        <dbReference type="EMBL" id="CAI8042774.1"/>
    </source>
</evidence>
<dbReference type="Gene3D" id="3.40.50.300">
    <property type="entry name" value="P-loop containing nucleotide triphosphate hydrolases"/>
    <property type="match status" value="1"/>
</dbReference>
<reference evidence="1" key="1">
    <citation type="submission" date="2023-03" db="EMBL/GenBank/DDBJ databases">
        <authorList>
            <person name="Steffen K."/>
            <person name="Cardenas P."/>
        </authorList>
    </citation>
    <scope>NUCLEOTIDE SEQUENCE</scope>
</reference>
<evidence type="ECO:0000313" key="2">
    <source>
        <dbReference type="Proteomes" id="UP001174909"/>
    </source>
</evidence>
<dbReference type="AlphaFoldDB" id="A0AA35X3I1"/>
<dbReference type="Proteomes" id="UP001174909">
    <property type="component" value="Unassembled WGS sequence"/>
</dbReference>
<gene>
    <name evidence="1" type="ORF">GBAR_LOCUS23720</name>
</gene>
<accession>A0AA35X3I1</accession>
<dbReference type="PANTHER" id="PTHR34301:SF8">
    <property type="entry name" value="ATPASE DOMAIN-CONTAINING PROTEIN"/>
    <property type="match status" value="1"/>
</dbReference>
<dbReference type="SUPFAM" id="SSF52540">
    <property type="entry name" value="P-loop containing nucleoside triphosphate hydrolases"/>
    <property type="match status" value="1"/>
</dbReference>
<comment type="caution">
    <text evidence="1">The sequence shown here is derived from an EMBL/GenBank/DDBJ whole genome shotgun (WGS) entry which is preliminary data.</text>
</comment>